<dbReference type="EMBL" id="BAAAPC010000034">
    <property type="protein sequence ID" value="GAA2016649.1"/>
    <property type="molecule type" value="Genomic_DNA"/>
</dbReference>
<evidence type="ECO:0000313" key="3">
    <source>
        <dbReference type="Proteomes" id="UP001501585"/>
    </source>
</evidence>
<sequence>MSDDLSSHNSTARDTFGLSFNPKDTEAEYSTIMDAADGITDIAVRTLGRSTDLKDDFDKLAMDYTHVIGAQIRNQGDGNEGMWRQASYAVNYCAGETRSWAAEVKDFKKKRNNLIKEWGDAVKAAVDKVQSDSPGSHSLLMGGVFDKKEYKLAKKELSGKLEELNDRASNDWKKFKQKAEDYGDNLKEGPTPENVKRLVDAGHIGWSAYNIKGRGEPLPLKPKDAAKLARTLDKYLGPDGKEPDQAYQNALLTLQIVGGYNSVVYDNPIHKVQASSYLERFYSELDEKDGGLLRYLKKGIEDSSLNNEEKAQLAGALGEGLLTLSSEDHGGGWSRLPESMQRVAEGPALSGEPPKPYHHIAWKQDLDGLAYLLESTDGRAVPGSSFSTTMTSTLGRVLNEANSDASSGPDGVIPELTPRSLDGPAKTILGFTLENEDANYAILATPDPGKGEPGHGHYHRDDIIKGLFGHNWSDDGRTVSKLINWIPENADSQVSWKRDHAGEAAYGLIEALADKEVAEALRNVDNSIKGEDKTAFTEQNNELAGNLTKIYIAYIDDFTLEVESGDKAGYVEVPEDERSEGFPLHTPGEKAMFIPESSQNNFLRFLVTNDKLAPTVLAATEAEEQRIFEKYLTGEGRITATADSAASLRGVVDGAMLDEYIDEGREKKEAKKAAAKNWETAYAIVGGTASAAAGAAHPAAGAGVAILTELGKEPFKELVEDKLKEGEEEPDDDEINSMILGSDSDIQRHVMLQGTQILVNNGALSMETLDNAGLLVDQGGKPYLPAHAHEWGAGRSGKIDVLRDDVIDNIPSKDLNGLPEDIKKAIVDYKKAYQEQYDNPLVEKTIDDDKED</sequence>
<dbReference type="Pfam" id="PF23275">
    <property type="entry name" value="TPR_23"/>
    <property type="match status" value="1"/>
</dbReference>
<organism evidence="2 3">
    <name type="scientific">Nocardiopsis rhodophaea</name>
    <dbReference type="NCBI Taxonomy" id="280238"/>
    <lineage>
        <taxon>Bacteria</taxon>
        <taxon>Bacillati</taxon>
        <taxon>Actinomycetota</taxon>
        <taxon>Actinomycetes</taxon>
        <taxon>Streptosporangiales</taxon>
        <taxon>Nocardiopsidaceae</taxon>
        <taxon>Nocardiopsis</taxon>
    </lineage>
</organism>
<feature type="domain" description="TPR repeat" evidence="1">
    <location>
        <begin position="275"/>
        <end position="485"/>
    </location>
</feature>
<dbReference type="RefSeq" id="WP_344165632.1">
    <property type="nucleotide sequence ID" value="NZ_BAAAPC010000034.1"/>
</dbReference>
<evidence type="ECO:0000313" key="2">
    <source>
        <dbReference type="EMBL" id="GAA2016649.1"/>
    </source>
</evidence>
<proteinExistence type="predicted"/>
<keyword evidence="3" id="KW-1185">Reference proteome</keyword>
<reference evidence="2 3" key="1">
    <citation type="journal article" date="2019" name="Int. J. Syst. Evol. Microbiol.">
        <title>The Global Catalogue of Microorganisms (GCM) 10K type strain sequencing project: providing services to taxonomists for standard genome sequencing and annotation.</title>
        <authorList>
            <consortium name="The Broad Institute Genomics Platform"/>
            <consortium name="The Broad Institute Genome Sequencing Center for Infectious Disease"/>
            <person name="Wu L."/>
            <person name="Ma J."/>
        </authorList>
    </citation>
    <scope>NUCLEOTIDE SEQUENCE [LARGE SCALE GENOMIC DNA]</scope>
    <source>
        <strain evidence="2 3">JCM 15313</strain>
    </source>
</reference>
<gene>
    <name evidence="2" type="ORF">GCM10009799_51000</name>
</gene>
<protein>
    <recommendedName>
        <fullName evidence="1">TPR repeat domain-containing protein</fullName>
    </recommendedName>
</protein>
<dbReference type="Proteomes" id="UP001501585">
    <property type="component" value="Unassembled WGS sequence"/>
</dbReference>
<comment type="caution">
    <text evidence="2">The sequence shown here is derived from an EMBL/GenBank/DDBJ whole genome shotgun (WGS) entry which is preliminary data.</text>
</comment>
<dbReference type="InterPro" id="IPR057037">
    <property type="entry name" value="TPR_rep_actino"/>
</dbReference>
<accession>A0ABN2TQP9</accession>
<name>A0ABN2TQP9_9ACTN</name>
<evidence type="ECO:0000259" key="1">
    <source>
        <dbReference type="Pfam" id="PF23275"/>
    </source>
</evidence>